<dbReference type="EMBL" id="JAMYWD010000004">
    <property type="protein sequence ID" value="KAJ4974278.1"/>
    <property type="molecule type" value="Genomic_DNA"/>
</dbReference>
<proteinExistence type="predicted"/>
<evidence type="ECO:0000313" key="1">
    <source>
        <dbReference type="EMBL" id="KAJ4974278.1"/>
    </source>
</evidence>
<organism evidence="1 2">
    <name type="scientific">Protea cynaroides</name>
    <dbReference type="NCBI Taxonomy" id="273540"/>
    <lineage>
        <taxon>Eukaryota</taxon>
        <taxon>Viridiplantae</taxon>
        <taxon>Streptophyta</taxon>
        <taxon>Embryophyta</taxon>
        <taxon>Tracheophyta</taxon>
        <taxon>Spermatophyta</taxon>
        <taxon>Magnoliopsida</taxon>
        <taxon>Proteales</taxon>
        <taxon>Proteaceae</taxon>
        <taxon>Protea</taxon>
    </lineage>
</organism>
<name>A0A9Q0QW87_9MAGN</name>
<sequence length="112" mass="12422">MLEEQAERTIGEGHGDCIFPSALCKTAIPRVASHGLEVLLIILCCYLLKLGQWWQRQENASRGALALRGHACETKIVPLFAKRRAFPVEIAEALDGDASVPDHANEELHRHL</sequence>
<dbReference type="Proteomes" id="UP001141806">
    <property type="component" value="Unassembled WGS sequence"/>
</dbReference>
<accession>A0A9Q0QW87</accession>
<dbReference type="AlphaFoldDB" id="A0A9Q0QW87"/>
<protein>
    <submittedName>
        <fullName evidence="1">Uncharacterized protein</fullName>
    </submittedName>
</protein>
<keyword evidence="2" id="KW-1185">Reference proteome</keyword>
<gene>
    <name evidence="1" type="ORF">NE237_007452</name>
</gene>
<reference evidence="1" key="1">
    <citation type="journal article" date="2023" name="Plant J.">
        <title>The genome of the king protea, Protea cynaroides.</title>
        <authorList>
            <person name="Chang J."/>
            <person name="Duong T.A."/>
            <person name="Schoeman C."/>
            <person name="Ma X."/>
            <person name="Roodt D."/>
            <person name="Barker N."/>
            <person name="Li Z."/>
            <person name="Van de Peer Y."/>
            <person name="Mizrachi E."/>
        </authorList>
    </citation>
    <scope>NUCLEOTIDE SEQUENCE</scope>
    <source>
        <tissue evidence="1">Young leaves</tissue>
    </source>
</reference>
<comment type="caution">
    <text evidence="1">The sequence shown here is derived from an EMBL/GenBank/DDBJ whole genome shotgun (WGS) entry which is preliminary data.</text>
</comment>
<evidence type="ECO:0000313" key="2">
    <source>
        <dbReference type="Proteomes" id="UP001141806"/>
    </source>
</evidence>